<dbReference type="InParanoid" id="A0A517SES7"/>
<dbReference type="EMBL" id="CP036271">
    <property type="protein sequence ID" value="QDT54608.1"/>
    <property type="molecule type" value="Genomic_DNA"/>
</dbReference>
<gene>
    <name evidence="1" type="ORF">Pan44_26420</name>
</gene>
<evidence type="ECO:0000313" key="1">
    <source>
        <dbReference type="EMBL" id="QDT54608.1"/>
    </source>
</evidence>
<dbReference type="Proteomes" id="UP000315700">
    <property type="component" value="Chromosome"/>
</dbReference>
<sequence length="108" mass="12261">MSQSHTDEKRPWPRDVYTIVAPRAREIEHFVDAKSIPMHRHCMCCGEVTSLPVQVFEASRTCPTRGSRPLRTLCVICLDQFRRISSVSADQIRAGIAQSYATWKGWAA</sequence>
<accession>A0A517SES7</accession>
<dbReference type="AlphaFoldDB" id="A0A517SES7"/>
<proteinExistence type="predicted"/>
<evidence type="ECO:0000313" key="2">
    <source>
        <dbReference type="Proteomes" id="UP000315700"/>
    </source>
</evidence>
<protein>
    <submittedName>
        <fullName evidence="1">Uncharacterized protein</fullName>
    </submittedName>
</protein>
<organism evidence="1 2">
    <name type="scientific">Caulifigura coniformis</name>
    <dbReference type="NCBI Taxonomy" id="2527983"/>
    <lineage>
        <taxon>Bacteria</taxon>
        <taxon>Pseudomonadati</taxon>
        <taxon>Planctomycetota</taxon>
        <taxon>Planctomycetia</taxon>
        <taxon>Planctomycetales</taxon>
        <taxon>Planctomycetaceae</taxon>
        <taxon>Caulifigura</taxon>
    </lineage>
</organism>
<reference evidence="1 2" key="1">
    <citation type="submission" date="2019-02" db="EMBL/GenBank/DDBJ databases">
        <title>Deep-cultivation of Planctomycetes and their phenomic and genomic characterization uncovers novel biology.</title>
        <authorList>
            <person name="Wiegand S."/>
            <person name="Jogler M."/>
            <person name="Boedeker C."/>
            <person name="Pinto D."/>
            <person name="Vollmers J."/>
            <person name="Rivas-Marin E."/>
            <person name="Kohn T."/>
            <person name="Peeters S.H."/>
            <person name="Heuer A."/>
            <person name="Rast P."/>
            <person name="Oberbeckmann S."/>
            <person name="Bunk B."/>
            <person name="Jeske O."/>
            <person name="Meyerdierks A."/>
            <person name="Storesund J.E."/>
            <person name="Kallscheuer N."/>
            <person name="Luecker S."/>
            <person name="Lage O.M."/>
            <person name="Pohl T."/>
            <person name="Merkel B.J."/>
            <person name="Hornburger P."/>
            <person name="Mueller R.-W."/>
            <person name="Bruemmer F."/>
            <person name="Labrenz M."/>
            <person name="Spormann A.M."/>
            <person name="Op den Camp H."/>
            <person name="Overmann J."/>
            <person name="Amann R."/>
            <person name="Jetten M.S.M."/>
            <person name="Mascher T."/>
            <person name="Medema M.H."/>
            <person name="Devos D.P."/>
            <person name="Kaster A.-K."/>
            <person name="Ovreas L."/>
            <person name="Rohde M."/>
            <person name="Galperin M.Y."/>
            <person name="Jogler C."/>
        </authorList>
    </citation>
    <scope>NUCLEOTIDE SEQUENCE [LARGE SCALE GENOMIC DNA]</scope>
    <source>
        <strain evidence="1 2">Pan44</strain>
    </source>
</reference>
<dbReference type="KEGG" id="ccos:Pan44_26420"/>
<name>A0A517SES7_9PLAN</name>
<keyword evidence="2" id="KW-1185">Reference proteome</keyword>
<dbReference type="RefSeq" id="WP_145030449.1">
    <property type="nucleotide sequence ID" value="NZ_CP036271.1"/>
</dbReference>